<dbReference type="EMBL" id="MT732457">
    <property type="protein sequence ID" value="QQV90449.1"/>
    <property type="molecule type" value="Genomic_DNA"/>
</dbReference>
<gene>
    <name evidence="1" type="ORF">Harreka1_42</name>
</gene>
<organism evidence="1 2">
    <name type="scientific">Olleya phage Harreka_1</name>
    <dbReference type="NCBI Taxonomy" id="2745673"/>
    <lineage>
        <taxon>Viruses</taxon>
        <taxon>Duplodnaviria</taxon>
        <taxon>Heunggongvirae</taxon>
        <taxon>Uroviricota</taxon>
        <taxon>Caudoviricetes</taxon>
        <taxon>Aggregaviridae</taxon>
        <taxon>Harrekavirus</taxon>
        <taxon>Harrekavirus harreka</taxon>
    </lineage>
</organism>
<name>A0A8E4ZFA9_9CAUD</name>
<reference evidence="1" key="1">
    <citation type="submission" date="2020-07" db="EMBL/GenBank/DDBJ databases">
        <title>Highly diverse flavobacterial phages as mortality factor during North Sea spring blooms.</title>
        <authorList>
            <person name="Bartlau N."/>
            <person name="Wichels A."/>
            <person name="Krohne G."/>
            <person name="Adriaenssens E.M."/>
            <person name="Heins A."/>
            <person name="Fuchs B.M."/>
            <person name="Amann R."/>
            <person name="Moraru C."/>
        </authorList>
    </citation>
    <scope>NUCLEOTIDE SEQUENCE</scope>
</reference>
<proteinExistence type="predicted"/>
<accession>A0A8E4ZFA9</accession>
<evidence type="ECO:0000313" key="1">
    <source>
        <dbReference type="EMBL" id="QQV90449.1"/>
    </source>
</evidence>
<protein>
    <submittedName>
        <fullName evidence="1">Uncharacterized protein</fullName>
    </submittedName>
</protein>
<dbReference type="Proteomes" id="UP000693706">
    <property type="component" value="Segment"/>
</dbReference>
<keyword evidence="2" id="KW-1185">Reference proteome</keyword>
<evidence type="ECO:0000313" key="2">
    <source>
        <dbReference type="Proteomes" id="UP000693706"/>
    </source>
</evidence>
<sequence>MKEFKGTKGEFKVLNEFRNVKILNESNQPMFESNINCFDDEDGMCKYYSHNKIMANANLFATAPELLRLLIKVKEDLKLEWGPKEWKEFDIQMGYSEIIAKALGNETN</sequence>